<dbReference type="PANTHER" id="PTHR45902">
    <property type="entry name" value="LATROPHILIN RECEPTOR-LIKE PROTEIN A"/>
    <property type="match status" value="1"/>
</dbReference>
<dbReference type="AlphaFoldDB" id="A0AAD8F9S5"/>
<dbReference type="GO" id="GO:0007166">
    <property type="term" value="P:cell surface receptor signaling pathway"/>
    <property type="evidence" value="ECO:0007669"/>
    <property type="project" value="InterPro"/>
</dbReference>
<feature type="transmembrane region" description="Helical" evidence="5">
    <location>
        <begin position="381"/>
        <end position="401"/>
    </location>
</feature>
<feature type="domain" description="G-protein coupled receptors family 2 profile 2" evidence="6">
    <location>
        <begin position="268"/>
        <end position="520"/>
    </location>
</feature>
<reference evidence="7" key="1">
    <citation type="journal article" date="2023" name="PLoS Negl. Trop. Dis.">
        <title>A genome sequence for Biomphalaria pfeifferi, the major vector snail for the human-infecting parasite Schistosoma mansoni.</title>
        <authorList>
            <person name="Bu L."/>
            <person name="Lu L."/>
            <person name="Laidemitt M.R."/>
            <person name="Zhang S.M."/>
            <person name="Mutuku M."/>
            <person name="Mkoji G."/>
            <person name="Steinauer M."/>
            <person name="Loker E.S."/>
        </authorList>
    </citation>
    <scope>NUCLEOTIDE SEQUENCE</scope>
    <source>
        <strain evidence="7">KasaAsao</strain>
    </source>
</reference>
<reference evidence="7" key="2">
    <citation type="submission" date="2023-04" db="EMBL/GenBank/DDBJ databases">
        <authorList>
            <person name="Bu L."/>
            <person name="Lu L."/>
            <person name="Laidemitt M.R."/>
            <person name="Zhang S.M."/>
            <person name="Mutuku M."/>
            <person name="Mkoji G."/>
            <person name="Steinauer M."/>
            <person name="Loker E.S."/>
        </authorList>
    </citation>
    <scope>NUCLEOTIDE SEQUENCE</scope>
    <source>
        <strain evidence="7">KasaAsao</strain>
        <tissue evidence="7">Whole Snail</tissue>
    </source>
</reference>
<feature type="transmembrane region" description="Helical" evidence="5">
    <location>
        <begin position="327"/>
        <end position="360"/>
    </location>
</feature>
<keyword evidence="2 5" id="KW-0812">Transmembrane</keyword>
<comment type="subcellular location">
    <subcellularLocation>
        <location evidence="1">Membrane</location>
        <topology evidence="1">Multi-pass membrane protein</topology>
    </subcellularLocation>
</comment>
<evidence type="ECO:0000256" key="4">
    <source>
        <dbReference type="ARBA" id="ARBA00023136"/>
    </source>
</evidence>
<keyword evidence="4 5" id="KW-0472">Membrane</keyword>
<dbReference type="Gene3D" id="1.20.1070.10">
    <property type="entry name" value="Rhodopsin 7-helix transmembrane proteins"/>
    <property type="match status" value="1"/>
</dbReference>
<comment type="caution">
    <text evidence="7">The sequence shown here is derived from an EMBL/GenBank/DDBJ whole genome shotgun (WGS) entry which is preliminary data.</text>
</comment>
<dbReference type="InterPro" id="IPR017981">
    <property type="entry name" value="GPCR_2-like_7TM"/>
</dbReference>
<evidence type="ECO:0000256" key="3">
    <source>
        <dbReference type="ARBA" id="ARBA00022989"/>
    </source>
</evidence>
<dbReference type="PROSITE" id="PS50261">
    <property type="entry name" value="G_PROTEIN_RECEP_F2_4"/>
    <property type="match status" value="1"/>
</dbReference>
<sequence>MQFTCSFHIPLNACLICEQIRCHTALPQIRGLGYHLQVWLSHQLNSIEAKFFYSTLTLASQLSSLEQELTSIFIPVSAGYNLFISVFHDNYTNQSDMLMTYFISGDLIADINLNRDSFEEFILGNLSELNLNAVFVPEESLVDPYWSTAHLVSVLSSDDFFRENNDIIYESHHFLRLSPALTCSFVTFDKSQFDVTFVANSIPPRVKIIVDANITKVNISEGKDLNMVQITEDGNLNICHEVLDRELKNIMSKKVQVSSSETGLSTVKYLLNLVLLCVSMLALTLTIITYLKFPSLQNLAGRNNIFLCITLLLAQLFLIVGSEITTIGPVCTTIGVCIHFCWMWAFTWTFICSYSMFKVFTSKTRPSHKSNSLRLQTIKRFLISLAVPIVIIASVVIISMVTTNGNNIGYGTTSCFLDTAILTALSVVAPLAIIVIINLLFLFITIGTIYKIRKFQSLEANRKDNLKNLLIYIKLSSMTGGFWLLGIIATVTQSDIIEFMSILLNGLQGCFIFLSYICNRRVLSLYLPEQKPETTSIVSTNMSSELKCISQ</sequence>
<keyword evidence="3 5" id="KW-1133">Transmembrane helix</keyword>
<dbReference type="EMBL" id="JASAOG010000065">
    <property type="protein sequence ID" value="KAK0055908.1"/>
    <property type="molecule type" value="Genomic_DNA"/>
</dbReference>
<accession>A0AAD8F9S5</accession>
<dbReference type="GO" id="GO:0016020">
    <property type="term" value="C:membrane"/>
    <property type="evidence" value="ECO:0007669"/>
    <property type="project" value="UniProtKB-SubCell"/>
</dbReference>
<dbReference type="Pfam" id="PF00002">
    <property type="entry name" value="7tm_2"/>
    <property type="match status" value="1"/>
</dbReference>
<keyword evidence="8" id="KW-1185">Reference proteome</keyword>
<evidence type="ECO:0000256" key="2">
    <source>
        <dbReference type="ARBA" id="ARBA00022692"/>
    </source>
</evidence>
<feature type="transmembrane region" description="Helical" evidence="5">
    <location>
        <begin position="496"/>
        <end position="517"/>
    </location>
</feature>
<feature type="transmembrane region" description="Helical" evidence="5">
    <location>
        <begin position="303"/>
        <end position="321"/>
    </location>
</feature>
<evidence type="ECO:0000313" key="7">
    <source>
        <dbReference type="EMBL" id="KAK0055908.1"/>
    </source>
</evidence>
<dbReference type="InterPro" id="IPR000832">
    <property type="entry name" value="GPCR_2_secretin-like"/>
</dbReference>
<dbReference type="GO" id="GO:0004930">
    <property type="term" value="F:G protein-coupled receptor activity"/>
    <property type="evidence" value="ECO:0007669"/>
    <property type="project" value="InterPro"/>
</dbReference>
<organism evidence="7 8">
    <name type="scientific">Biomphalaria pfeifferi</name>
    <name type="common">Bloodfluke planorb</name>
    <name type="synonym">Freshwater snail</name>
    <dbReference type="NCBI Taxonomy" id="112525"/>
    <lineage>
        <taxon>Eukaryota</taxon>
        <taxon>Metazoa</taxon>
        <taxon>Spiralia</taxon>
        <taxon>Lophotrochozoa</taxon>
        <taxon>Mollusca</taxon>
        <taxon>Gastropoda</taxon>
        <taxon>Heterobranchia</taxon>
        <taxon>Euthyneura</taxon>
        <taxon>Panpulmonata</taxon>
        <taxon>Hygrophila</taxon>
        <taxon>Lymnaeoidea</taxon>
        <taxon>Planorbidae</taxon>
        <taxon>Biomphalaria</taxon>
    </lineage>
</organism>
<keyword evidence="7" id="KW-0675">Receptor</keyword>
<feature type="transmembrane region" description="Helical" evidence="5">
    <location>
        <begin position="269"/>
        <end position="291"/>
    </location>
</feature>
<protein>
    <submittedName>
        <fullName evidence="7">Adhesion G protein-coupled receptor E3</fullName>
    </submittedName>
</protein>
<dbReference type="Proteomes" id="UP001233172">
    <property type="component" value="Unassembled WGS sequence"/>
</dbReference>
<dbReference type="CDD" id="cd15039">
    <property type="entry name" value="7tmB3_Methuselah-like"/>
    <property type="match status" value="1"/>
</dbReference>
<feature type="transmembrane region" description="Helical" evidence="5">
    <location>
        <begin position="471"/>
        <end position="490"/>
    </location>
</feature>
<dbReference type="PANTHER" id="PTHR45902:SF1">
    <property type="entry name" value="LATROPHILIN RECEPTOR-LIKE PROTEIN A"/>
    <property type="match status" value="1"/>
</dbReference>
<feature type="transmembrane region" description="Helical" evidence="5">
    <location>
        <begin position="421"/>
        <end position="450"/>
    </location>
</feature>
<dbReference type="InterPro" id="IPR053231">
    <property type="entry name" value="GPCR_LN-TM7"/>
</dbReference>
<evidence type="ECO:0000259" key="6">
    <source>
        <dbReference type="PROSITE" id="PS50261"/>
    </source>
</evidence>
<gene>
    <name evidence="7" type="ORF">Bpfe_014577</name>
</gene>
<evidence type="ECO:0000256" key="1">
    <source>
        <dbReference type="ARBA" id="ARBA00004141"/>
    </source>
</evidence>
<name>A0AAD8F9S5_BIOPF</name>
<proteinExistence type="predicted"/>
<evidence type="ECO:0000313" key="8">
    <source>
        <dbReference type="Proteomes" id="UP001233172"/>
    </source>
</evidence>
<evidence type="ECO:0000256" key="5">
    <source>
        <dbReference type="SAM" id="Phobius"/>
    </source>
</evidence>